<comment type="caution">
    <text evidence="2">The sequence shown here is derived from an EMBL/GenBank/DDBJ whole genome shotgun (WGS) entry which is preliminary data.</text>
</comment>
<name>A0A554NAE0_9EURY</name>
<evidence type="ECO:0000313" key="2">
    <source>
        <dbReference type="EMBL" id="TSD14325.1"/>
    </source>
</evidence>
<protein>
    <submittedName>
        <fullName evidence="2">Uncharacterized protein</fullName>
    </submittedName>
</protein>
<dbReference type="Proteomes" id="UP000319894">
    <property type="component" value="Unassembled WGS sequence"/>
</dbReference>
<evidence type="ECO:0000313" key="3">
    <source>
        <dbReference type="Proteomes" id="UP000319894"/>
    </source>
</evidence>
<sequence>MTHTLEVGDELYGRPDRHRESDEPIDALVTTQETEGRSSGRTTPGEERAGTRRVAVRSRVMRSARGPGRAVASSTRRRLSQRPCRPPVSGSIPRWFR</sequence>
<keyword evidence="3" id="KW-1185">Reference proteome</keyword>
<organism evidence="2 3">
    <name type="scientific">Haloglomus irregulare</name>
    <dbReference type="NCBI Taxonomy" id="2234134"/>
    <lineage>
        <taxon>Archaea</taxon>
        <taxon>Methanobacteriati</taxon>
        <taxon>Methanobacteriota</taxon>
        <taxon>Stenosarchaea group</taxon>
        <taxon>Halobacteria</taxon>
        <taxon>Halobacteriales</taxon>
        <taxon>Natronomonadaceae</taxon>
        <taxon>Haloglomus</taxon>
    </lineage>
</organism>
<evidence type="ECO:0000256" key="1">
    <source>
        <dbReference type="SAM" id="MobiDB-lite"/>
    </source>
</evidence>
<dbReference type="AlphaFoldDB" id="A0A554NAE0"/>
<feature type="compositionally biased region" description="Basic and acidic residues" evidence="1">
    <location>
        <begin position="34"/>
        <end position="50"/>
    </location>
</feature>
<feature type="region of interest" description="Disordered" evidence="1">
    <location>
        <begin position="1"/>
        <end position="97"/>
    </location>
</feature>
<dbReference type="InParanoid" id="A0A554NAE0"/>
<dbReference type="EMBL" id="QMDX01000004">
    <property type="protein sequence ID" value="TSD14325.1"/>
    <property type="molecule type" value="Genomic_DNA"/>
</dbReference>
<accession>A0A554NAE0</accession>
<reference evidence="2 3" key="1">
    <citation type="submission" date="2018-06" db="EMBL/GenBank/DDBJ databases">
        <title>Natronomonas sp. F16-60 a new haloarchaeon isolated from a solar saltern of Isla Cristina, Huelva, Spain.</title>
        <authorList>
            <person name="Duran-Viseras A."/>
            <person name="Sanchez-Porro C."/>
            <person name="Ventosa A."/>
        </authorList>
    </citation>
    <scope>NUCLEOTIDE SEQUENCE [LARGE SCALE GENOMIC DNA]</scope>
    <source>
        <strain evidence="2 3">F16-60</strain>
    </source>
</reference>
<proteinExistence type="predicted"/>
<gene>
    <name evidence="2" type="ORF">DP107_08740</name>
</gene>
<feature type="compositionally biased region" description="Basic and acidic residues" evidence="1">
    <location>
        <begin position="11"/>
        <end position="22"/>
    </location>
</feature>